<dbReference type="Proteomes" id="UP000297776">
    <property type="component" value="Unassembled WGS sequence"/>
</dbReference>
<reference evidence="1 2" key="1">
    <citation type="submission" date="2019-03" db="EMBL/GenBank/DDBJ databases">
        <authorList>
            <person name="Yang Y."/>
        </authorList>
    </citation>
    <scope>NUCLEOTIDE SEQUENCE [LARGE SCALE GENOMIC DNA]</scope>
    <source>
        <strain evidence="1 2">ASL-1</strain>
    </source>
</reference>
<name>A0A4Y8LLS0_9BACL</name>
<dbReference type="AlphaFoldDB" id="A0A4Y8LLS0"/>
<protein>
    <submittedName>
        <fullName evidence="1">Uncharacterized protein</fullName>
    </submittedName>
</protein>
<gene>
    <name evidence="1" type="ORF">E2626_03700</name>
</gene>
<proteinExistence type="predicted"/>
<dbReference type="OrthoDB" id="2361368at2"/>
<dbReference type="EMBL" id="SORX01000002">
    <property type="protein sequence ID" value="TFE02923.1"/>
    <property type="molecule type" value="Genomic_DNA"/>
</dbReference>
<keyword evidence="2" id="KW-1185">Reference proteome</keyword>
<dbReference type="RefSeq" id="WP_134379800.1">
    <property type="nucleotide sequence ID" value="NZ_SORX01000002.1"/>
</dbReference>
<sequence>MAFGIKRHELVKWKKEIEAGKVAFLTHYWIDDRFDNMKTVTKAGASNLNQLYKWGKKYGLKKEWIHVREDGYSHYDLIGDIQLEILKAEGMEDQIDRFNLK</sequence>
<organism evidence="1 2">
    <name type="scientific">Jeotgalibacillus salarius</name>
    <dbReference type="NCBI Taxonomy" id="546023"/>
    <lineage>
        <taxon>Bacteria</taxon>
        <taxon>Bacillati</taxon>
        <taxon>Bacillota</taxon>
        <taxon>Bacilli</taxon>
        <taxon>Bacillales</taxon>
        <taxon>Caryophanaceae</taxon>
        <taxon>Jeotgalibacillus</taxon>
    </lineage>
</organism>
<accession>A0A4Y8LLS0</accession>
<comment type="caution">
    <text evidence="1">The sequence shown here is derived from an EMBL/GenBank/DDBJ whole genome shotgun (WGS) entry which is preliminary data.</text>
</comment>
<evidence type="ECO:0000313" key="2">
    <source>
        <dbReference type="Proteomes" id="UP000297776"/>
    </source>
</evidence>
<evidence type="ECO:0000313" key="1">
    <source>
        <dbReference type="EMBL" id="TFE02923.1"/>
    </source>
</evidence>